<evidence type="ECO:0000313" key="8">
    <source>
        <dbReference type="Proteomes" id="UP000032247"/>
    </source>
</evidence>
<dbReference type="InterPro" id="IPR006059">
    <property type="entry name" value="SBP"/>
</dbReference>
<evidence type="ECO:0000256" key="3">
    <source>
        <dbReference type="ARBA" id="ARBA00022679"/>
    </source>
</evidence>
<evidence type="ECO:0000256" key="4">
    <source>
        <dbReference type="ARBA" id="ARBA00022777"/>
    </source>
</evidence>
<dbReference type="Gene3D" id="3.40.1190.20">
    <property type="match status" value="1"/>
</dbReference>
<evidence type="ECO:0000313" key="7">
    <source>
        <dbReference type="EMBL" id="KIU05481.1"/>
    </source>
</evidence>
<dbReference type="InterPro" id="IPR029056">
    <property type="entry name" value="Ribokinase-like"/>
</dbReference>
<proteinExistence type="inferred from homology"/>
<dbReference type="EMBL" id="JXBC01000013">
    <property type="protein sequence ID" value="KIU05481.1"/>
    <property type="molecule type" value="Genomic_DNA"/>
</dbReference>
<organism evidence="7 8">
    <name type="scientific">Bacillus subtilis</name>
    <dbReference type="NCBI Taxonomy" id="1423"/>
    <lineage>
        <taxon>Bacteria</taxon>
        <taxon>Bacillati</taxon>
        <taxon>Bacillota</taxon>
        <taxon>Bacilli</taxon>
        <taxon>Bacillales</taxon>
        <taxon>Bacillaceae</taxon>
        <taxon>Bacillus</taxon>
    </lineage>
</organism>
<dbReference type="InterPro" id="IPR011611">
    <property type="entry name" value="PfkB_dom"/>
</dbReference>
<evidence type="ECO:0000259" key="6">
    <source>
        <dbReference type="Pfam" id="PF00294"/>
    </source>
</evidence>
<keyword evidence="2" id="KW-0813">Transport</keyword>
<dbReference type="Pfam" id="PF01547">
    <property type="entry name" value="SBP_bac_1"/>
    <property type="match status" value="1"/>
</dbReference>
<protein>
    <recommendedName>
        <fullName evidence="6">Carbohydrate kinase PfkB domain-containing protein</fullName>
    </recommendedName>
</protein>
<feature type="chain" id="PRO_5039426831" description="Carbohydrate kinase PfkB domain-containing protein" evidence="5">
    <location>
        <begin position="20"/>
        <end position="378"/>
    </location>
</feature>
<feature type="signal peptide" evidence="5">
    <location>
        <begin position="1"/>
        <end position="19"/>
    </location>
</feature>
<dbReference type="PROSITE" id="PS00584">
    <property type="entry name" value="PFKB_KINASES_2"/>
    <property type="match status" value="1"/>
</dbReference>
<gene>
    <name evidence="7" type="ORF">SC09_contig4orf00282</name>
</gene>
<evidence type="ECO:0000256" key="2">
    <source>
        <dbReference type="ARBA" id="ARBA00022448"/>
    </source>
</evidence>
<keyword evidence="5" id="KW-0732">Signal</keyword>
<dbReference type="SUPFAM" id="SSF53850">
    <property type="entry name" value="Periplasmic binding protein-like II"/>
    <property type="match status" value="1"/>
</dbReference>
<dbReference type="InterPro" id="IPR050490">
    <property type="entry name" value="Bact_solute-bd_prot1"/>
</dbReference>
<dbReference type="Pfam" id="PF00294">
    <property type="entry name" value="PfkB"/>
    <property type="match status" value="1"/>
</dbReference>
<comment type="similarity">
    <text evidence="1">Belongs to the bacterial solute-binding protein 1 family.</text>
</comment>
<dbReference type="SUPFAM" id="SSF53613">
    <property type="entry name" value="Ribokinase-like"/>
    <property type="match status" value="1"/>
</dbReference>
<keyword evidence="4" id="KW-0418">Kinase</keyword>
<accession>A0A0D1KQN9</accession>
<dbReference type="PANTHER" id="PTHR43649:SF29">
    <property type="entry name" value="OSMOPROTECTIVE COMPOUNDS-BINDING PROTEIN GGTB"/>
    <property type="match status" value="1"/>
</dbReference>
<dbReference type="InterPro" id="IPR002173">
    <property type="entry name" value="Carboh/pur_kinase_PfkB_CS"/>
</dbReference>
<dbReference type="PATRIC" id="fig|1423.173.peg.4016"/>
<reference evidence="7 8" key="1">
    <citation type="submission" date="2014-12" db="EMBL/GenBank/DDBJ databases">
        <title>Comparative genome analysis of Bacillus coagulans HM-08, Clostridium butyricum HM-68, Bacillus subtilis HM-66 and Bacillus licheniformis BL-09.</title>
        <authorList>
            <person name="Zhang H."/>
        </authorList>
    </citation>
    <scope>NUCLEOTIDE SEQUENCE [LARGE SCALE GENOMIC DNA]</scope>
    <source>
        <strain evidence="7 8">HM-66</strain>
    </source>
</reference>
<evidence type="ECO:0000256" key="5">
    <source>
        <dbReference type="SAM" id="SignalP"/>
    </source>
</evidence>
<dbReference type="PROSITE" id="PS51257">
    <property type="entry name" value="PROKAR_LIPOPROTEIN"/>
    <property type="match status" value="1"/>
</dbReference>
<dbReference type="AlphaFoldDB" id="A0A0D1KQN9"/>
<dbReference type="STRING" id="483913.AN935_16370"/>
<name>A0A0D1KQN9_BACIU</name>
<dbReference type="Proteomes" id="UP000032247">
    <property type="component" value="Unassembled WGS sequence"/>
</dbReference>
<dbReference type="Gene3D" id="3.40.190.10">
    <property type="entry name" value="Periplasmic binding protein-like II"/>
    <property type="match status" value="1"/>
</dbReference>
<dbReference type="PANTHER" id="PTHR43649">
    <property type="entry name" value="ARABINOSE-BINDING PROTEIN-RELATED"/>
    <property type="match status" value="1"/>
</dbReference>
<evidence type="ECO:0000256" key="1">
    <source>
        <dbReference type="ARBA" id="ARBA00008520"/>
    </source>
</evidence>
<dbReference type="GO" id="GO:0016301">
    <property type="term" value="F:kinase activity"/>
    <property type="evidence" value="ECO:0007669"/>
    <property type="project" value="UniProtKB-KW"/>
</dbReference>
<feature type="domain" description="Carbohydrate kinase PfkB" evidence="6">
    <location>
        <begin position="254"/>
        <end position="357"/>
    </location>
</feature>
<sequence length="378" mass="42736">MKKMLLFLIIAAVSIFTIAGCSSQSSSADGKVTLKFFHRWPKEPEKSYFEEVVKEFEKEHPDIDIQIEAVLNDSYKDKIKVMLGTTSPPDIYFSWSDEFAFKFIRGNKALDLSSYYKNDTDWSSQLVQSQITPFTYENKQYGVPWQMDAKSFFYNKDIFQKLNLDPPKTWDELIDVSKKLKKHGYTPISFGTKATWTISHYIGTLNQRMVDEKTREKDYNAKLENDLPQLCGLVPVSFDFSTNREDDYLRRVCPYVTYAFFSGSDLSESECGELAKTAHGCGAKMVCMTRGGQGAILSAGDRIYHQPIVETDIIDTLGAGDSFIAGFLTAFCVKQDITYALRQAAETAAKTCGVYGAFGYGYPYRLEDGGSSEKTRIL</sequence>
<keyword evidence="3" id="KW-0808">Transferase</keyword>
<comment type="caution">
    <text evidence="7">The sequence shown here is derived from an EMBL/GenBank/DDBJ whole genome shotgun (WGS) entry which is preliminary data.</text>
</comment>